<evidence type="ECO:0000313" key="3">
    <source>
        <dbReference type="Proteomes" id="UP001189429"/>
    </source>
</evidence>
<proteinExistence type="predicted"/>
<sequence>MPGLAPAVRPATARGSRCCELGRAGSCLPAPRRGRPAAACPGRAGQRGNSAWREPMIEAGGRHGDTCTGPGQDTPVPTPTGRKPLARRAVASLARGQASVERHAPRRRAPHAIRALSARMSAFPDAYDEATGTGRWRYAGRLGEGGLAVVHRAVDVTGPWGEVALKVLRGAARPVHAFELHREAQWSLTRLHDRAAPGFDSEAAQLFPRCLEDHSGFEDFRFAPGAVRAGGADAGGSAAGQRVAFEAQRRLLEAPDFDWGALGDGPTARRPYVVQELLERRSRQGIALAGSKKELVIYFASAGGGGTAKGKSKEVAANLVDIEYIGD</sequence>
<evidence type="ECO:0000256" key="1">
    <source>
        <dbReference type="SAM" id="MobiDB-lite"/>
    </source>
</evidence>
<evidence type="ECO:0008006" key="4">
    <source>
        <dbReference type="Google" id="ProtNLM"/>
    </source>
</evidence>
<organism evidence="2 3">
    <name type="scientific">Prorocentrum cordatum</name>
    <dbReference type="NCBI Taxonomy" id="2364126"/>
    <lineage>
        <taxon>Eukaryota</taxon>
        <taxon>Sar</taxon>
        <taxon>Alveolata</taxon>
        <taxon>Dinophyceae</taxon>
        <taxon>Prorocentrales</taxon>
        <taxon>Prorocentraceae</taxon>
        <taxon>Prorocentrum</taxon>
    </lineage>
</organism>
<dbReference type="InterPro" id="IPR011009">
    <property type="entry name" value="Kinase-like_dom_sf"/>
</dbReference>
<feature type="region of interest" description="Disordered" evidence="1">
    <location>
        <begin position="61"/>
        <end position="83"/>
    </location>
</feature>
<dbReference type="SUPFAM" id="SSF56112">
    <property type="entry name" value="Protein kinase-like (PK-like)"/>
    <property type="match status" value="1"/>
</dbReference>
<gene>
    <name evidence="2" type="ORF">PCOR1329_LOCUS66156</name>
</gene>
<evidence type="ECO:0000313" key="2">
    <source>
        <dbReference type="EMBL" id="CAK0884127.1"/>
    </source>
</evidence>
<comment type="caution">
    <text evidence="2">The sequence shown here is derived from an EMBL/GenBank/DDBJ whole genome shotgun (WGS) entry which is preliminary data.</text>
</comment>
<dbReference type="EMBL" id="CAUYUJ010018505">
    <property type="protein sequence ID" value="CAK0884127.1"/>
    <property type="molecule type" value="Genomic_DNA"/>
</dbReference>
<keyword evidence="3" id="KW-1185">Reference proteome</keyword>
<name>A0ABN9WEB7_9DINO</name>
<dbReference type="Gene3D" id="3.30.200.20">
    <property type="entry name" value="Phosphorylase Kinase, domain 1"/>
    <property type="match status" value="1"/>
</dbReference>
<accession>A0ABN9WEB7</accession>
<dbReference type="Proteomes" id="UP001189429">
    <property type="component" value="Unassembled WGS sequence"/>
</dbReference>
<reference evidence="2" key="1">
    <citation type="submission" date="2023-10" db="EMBL/GenBank/DDBJ databases">
        <authorList>
            <person name="Chen Y."/>
            <person name="Shah S."/>
            <person name="Dougan E. K."/>
            <person name="Thang M."/>
            <person name="Chan C."/>
        </authorList>
    </citation>
    <scope>NUCLEOTIDE SEQUENCE [LARGE SCALE GENOMIC DNA]</scope>
</reference>
<protein>
    <recommendedName>
        <fullName evidence="4">Protein kinase domain-containing protein</fullName>
    </recommendedName>
</protein>